<evidence type="ECO:0000256" key="5">
    <source>
        <dbReference type="ARBA" id="ARBA00022777"/>
    </source>
</evidence>
<comment type="similarity">
    <text evidence="8">Belongs to the protein kinase superfamily.</text>
</comment>
<dbReference type="InterPro" id="IPR017441">
    <property type="entry name" value="Protein_kinase_ATP_BS"/>
</dbReference>
<dbReference type="Gene3D" id="3.30.200.20">
    <property type="entry name" value="Phosphorylase Kinase, domain 1"/>
    <property type="match status" value="1"/>
</dbReference>
<proteinExistence type="inferred from homology"/>
<evidence type="ECO:0000313" key="11">
    <source>
        <dbReference type="EMBL" id="VDM36843.1"/>
    </source>
</evidence>
<evidence type="ECO:0000256" key="8">
    <source>
        <dbReference type="RuleBase" id="RU000304"/>
    </source>
</evidence>
<dbReference type="AlphaFoldDB" id="A0A183UAX6"/>
<organism evidence="12 13">
    <name type="scientific">Toxocara canis</name>
    <name type="common">Canine roundworm</name>
    <dbReference type="NCBI Taxonomy" id="6265"/>
    <lineage>
        <taxon>Eukaryota</taxon>
        <taxon>Metazoa</taxon>
        <taxon>Ecdysozoa</taxon>
        <taxon>Nematoda</taxon>
        <taxon>Chromadorea</taxon>
        <taxon>Rhabditida</taxon>
        <taxon>Spirurina</taxon>
        <taxon>Ascaridomorpha</taxon>
        <taxon>Ascaridoidea</taxon>
        <taxon>Toxocaridae</taxon>
        <taxon>Toxocara</taxon>
    </lineage>
</organism>
<gene>
    <name evidence="11" type="ORF">TCNE_LOCUS5646</name>
</gene>
<dbReference type="InterPro" id="IPR008271">
    <property type="entry name" value="Ser/Thr_kinase_AS"/>
</dbReference>
<dbReference type="Proteomes" id="UP000050794">
    <property type="component" value="Unassembled WGS sequence"/>
</dbReference>
<sequence length="422" mass="47459">MLDGRVVDNKLLHLEEPSSSSWVKDNFVVGDVLGSGTFGTVYAVECRRSPGTLYAMKELTRNSLPKYVATELRILQRCGGEHNIVRMHAAHREKDRVFIVMDYFEHTPMREILASITTKEILEYMKNLLIALQYLHSKRIIHRDVKPSNFLFDRKRKRFCLIDFGLCEELGRCSSPVKNVRLRSINGTQRRAAKRLCLESGTGMGGEDSENDESRVVEQRKGSERHRLDTSLKCNCFAQPRVCSICQKRPVHHVNKAGTPGFRAPEVLLKSSEQTPLMDIWAAGITFLSLLCGRHPVMRPADDHEAIAQLSTVFGTAPLQLLATKINASLLFCPAFPGLDIVKFVRAVRNGIGSRADGHECRICCNLFFENASGVCLCKTSEQSSLRELAPDERQVFEVLKKCLVVDPSERYDAEMLGAFLS</sequence>
<protein>
    <recommendedName>
        <fullName evidence="1">non-specific serine/threonine protein kinase</fullName>
        <ecNumber evidence="1">2.7.11.1</ecNumber>
    </recommendedName>
</protein>
<feature type="binding site" evidence="7">
    <location>
        <position position="57"/>
    </location>
    <ligand>
        <name>ATP</name>
        <dbReference type="ChEBI" id="CHEBI:30616"/>
    </ligand>
</feature>
<reference evidence="11 12" key="2">
    <citation type="submission" date="2018-11" db="EMBL/GenBank/DDBJ databases">
        <authorList>
            <consortium name="Pathogen Informatics"/>
        </authorList>
    </citation>
    <scope>NUCLEOTIDE SEQUENCE [LARGE SCALE GENOMIC DNA]</scope>
</reference>
<dbReference type="PANTHER" id="PTHR44167:SF23">
    <property type="entry name" value="CDC7 KINASE, ISOFORM A-RELATED"/>
    <property type="match status" value="1"/>
</dbReference>
<dbReference type="Pfam" id="PF00069">
    <property type="entry name" value="Pkinase"/>
    <property type="match status" value="2"/>
</dbReference>
<dbReference type="GO" id="GO:0005524">
    <property type="term" value="F:ATP binding"/>
    <property type="evidence" value="ECO:0007669"/>
    <property type="project" value="UniProtKB-UniRule"/>
</dbReference>
<keyword evidence="5" id="KW-0418">Kinase</keyword>
<dbReference type="InterPro" id="IPR011009">
    <property type="entry name" value="Kinase-like_dom_sf"/>
</dbReference>
<dbReference type="InterPro" id="IPR000719">
    <property type="entry name" value="Prot_kinase_dom"/>
</dbReference>
<evidence type="ECO:0000259" key="10">
    <source>
        <dbReference type="PROSITE" id="PS50011"/>
    </source>
</evidence>
<dbReference type="PANTHER" id="PTHR44167">
    <property type="entry name" value="OVARIAN-SPECIFIC SERINE/THREONINE-PROTEIN KINASE LOK-RELATED"/>
    <property type="match status" value="1"/>
</dbReference>
<accession>A0A183UAX6</accession>
<dbReference type="SMART" id="SM00220">
    <property type="entry name" value="S_TKc"/>
    <property type="match status" value="1"/>
</dbReference>
<reference evidence="13" key="1">
    <citation type="submission" date="2016-06" db="UniProtKB">
        <authorList>
            <consortium name="WormBaseParasite"/>
        </authorList>
    </citation>
    <scope>IDENTIFICATION</scope>
</reference>
<feature type="compositionally biased region" description="Basic and acidic residues" evidence="9">
    <location>
        <begin position="212"/>
        <end position="224"/>
    </location>
</feature>
<dbReference type="EC" id="2.7.11.1" evidence="1"/>
<evidence type="ECO:0000256" key="9">
    <source>
        <dbReference type="SAM" id="MobiDB-lite"/>
    </source>
</evidence>
<dbReference type="GO" id="GO:0004674">
    <property type="term" value="F:protein serine/threonine kinase activity"/>
    <property type="evidence" value="ECO:0007669"/>
    <property type="project" value="UniProtKB-KW"/>
</dbReference>
<evidence type="ECO:0000256" key="7">
    <source>
        <dbReference type="PROSITE-ProRule" id="PRU10141"/>
    </source>
</evidence>
<feature type="region of interest" description="Disordered" evidence="9">
    <location>
        <begin position="200"/>
        <end position="224"/>
    </location>
</feature>
<dbReference type="EMBL" id="UYWY01019376">
    <property type="protein sequence ID" value="VDM36843.1"/>
    <property type="molecule type" value="Genomic_DNA"/>
</dbReference>
<keyword evidence="4 7" id="KW-0547">Nucleotide-binding</keyword>
<keyword evidence="3" id="KW-0808">Transferase</keyword>
<evidence type="ECO:0000256" key="6">
    <source>
        <dbReference type="ARBA" id="ARBA00022840"/>
    </source>
</evidence>
<dbReference type="PROSITE" id="PS50011">
    <property type="entry name" value="PROTEIN_KINASE_DOM"/>
    <property type="match status" value="1"/>
</dbReference>
<dbReference type="GO" id="GO:0044773">
    <property type="term" value="P:mitotic DNA damage checkpoint signaling"/>
    <property type="evidence" value="ECO:0007669"/>
    <property type="project" value="TreeGrafter"/>
</dbReference>
<name>A0A183UAX6_TOXCA</name>
<evidence type="ECO:0000256" key="4">
    <source>
        <dbReference type="ARBA" id="ARBA00022741"/>
    </source>
</evidence>
<keyword evidence="2 8" id="KW-0723">Serine/threonine-protein kinase</keyword>
<evidence type="ECO:0000313" key="12">
    <source>
        <dbReference type="Proteomes" id="UP000050794"/>
    </source>
</evidence>
<dbReference type="SUPFAM" id="SSF56112">
    <property type="entry name" value="Protein kinase-like (PK-like)"/>
    <property type="match status" value="1"/>
</dbReference>
<evidence type="ECO:0000256" key="1">
    <source>
        <dbReference type="ARBA" id="ARBA00012513"/>
    </source>
</evidence>
<feature type="domain" description="Protein kinase" evidence="10">
    <location>
        <begin position="27"/>
        <end position="421"/>
    </location>
</feature>
<dbReference type="PROSITE" id="PS00107">
    <property type="entry name" value="PROTEIN_KINASE_ATP"/>
    <property type="match status" value="1"/>
</dbReference>
<evidence type="ECO:0000313" key="13">
    <source>
        <dbReference type="WBParaSite" id="TCNE_0000564601-mRNA-1"/>
    </source>
</evidence>
<keyword evidence="6 7" id="KW-0067">ATP-binding</keyword>
<dbReference type="Gene3D" id="1.10.510.10">
    <property type="entry name" value="Transferase(Phosphotransferase) domain 1"/>
    <property type="match status" value="1"/>
</dbReference>
<dbReference type="GO" id="GO:0005634">
    <property type="term" value="C:nucleus"/>
    <property type="evidence" value="ECO:0007669"/>
    <property type="project" value="TreeGrafter"/>
</dbReference>
<keyword evidence="12" id="KW-1185">Reference proteome</keyword>
<dbReference type="PROSITE" id="PS00108">
    <property type="entry name" value="PROTEIN_KINASE_ST"/>
    <property type="match status" value="1"/>
</dbReference>
<evidence type="ECO:0000256" key="3">
    <source>
        <dbReference type="ARBA" id="ARBA00022679"/>
    </source>
</evidence>
<dbReference type="WBParaSite" id="TCNE_0000564601-mRNA-1">
    <property type="protein sequence ID" value="TCNE_0000564601-mRNA-1"/>
    <property type="gene ID" value="TCNE_0000564601"/>
</dbReference>
<evidence type="ECO:0000256" key="2">
    <source>
        <dbReference type="ARBA" id="ARBA00022527"/>
    </source>
</evidence>